<accession>A0A6J6URC3</accession>
<dbReference type="InterPro" id="IPR020471">
    <property type="entry name" value="AKR"/>
</dbReference>
<name>A0A6J6URC3_9ZZZZ</name>
<dbReference type="Gene3D" id="3.20.20.100">
    <property type="entry name" value="NADP-dependent oxidoreductase domain"/>
    <property type="match status" value="1"/>
</dbReference>
<dbReference type="InterPro" id="IPR023210">
    <property type="entry name" value="NADP_OxRdtase_dom"/>
</dbReference>
<feature type="domain" description="NADP-dependent oxidoreductase" evidence="1">
    <location>
        <begin position="19"/>
        <end position="315"/>
    </location>
</feature>
<dbReference type="PANTHER" id="PTHR42686:SF1">
    <property type="entry name" value="GH17980P-RELATED"/>
    <property type="match status" value="1"/>
</dbReference>
<dbReference type="InterPro" id="IPR036812">
    <property type="entry name" value="NAD(P)_OxRdtase_dom_sf"/>
</dbReference>
<dbReference type="GO" id="GO:0005829">
    <property type="term" value="C:cytosol"/>
    <property type="evidence" value="ECO:0007669"/>
    <property type="project" value="TreeGrafter"/>
</dbReference>
<evidence type="ECO:0000313" key="2">
    <source>
        <dbReference type="EMBL" id="CAB4761273.1"/>
    </source>
</evidence>
<reference evidence="2" key="1">
    <citation type="submission" date="2020-05" db="EMBL/GenBank/DDBJ databases">
        <authorList>
            <person name="Chiriac C."/>
            <person name="Salcher M."/>
            <person name="Ghai R."/>
            <person name="Kavagutti S V."/>
        </authorList>
    </citation>
    <scope>NUCLEOTIDE SEQUENCE</scope>
</reference>
<sequence>MARHSELTKVAGTDLEISKLSLGTAPLGGLFKSVSEAESDAMIDLAITSGINYIDTAPLYGYGAAERRVGRAVAGRKAGVTISTKVGRPLRPGTNLETDKYPDADPGLETYYDYSESGIRNGLEASLKRLNLDSIEIAYLHDAQDCIQDAIEIAYPVLDQMRREGIVKAIGLGMNWCPASIEIIKNTDLNIALIAGRFTLLDQSAQDELYPLALKKNVSIVAAGVYNTGVLANPVEGALFDYAPASKEIINRALEIRDFLKDFNVPLTAAAMQFPLRHPAVVTVLNGAGTVAELEANIAAFDFELPSNLWSELESAGLIAPVNI</sequence>
<dbReference type="GO" id="GO:0016491">
    <property type="term" value="F:oxidoreductase activity"/>
    <property type="evidence" value="ECO:0007669"/>
    <property type="project" value="InterPro"/>
</dbReference>
<proteinExistence type="predicted"/>
<organism evidence="2">
    <name type="scientific">freshwater metagenome</name>
    <dbReference type="NCBI Taxonomy" id="449393"/>
    <lineage>
        <taxon>unclassified sequences</taxon>
        <taxon>metagenomes</taxon>
        <taxon>ecological metagenomes</taxon>
    </lineage>
</organism>
<dbReference type="AlphaFoldDB" id="A0A6J6URC3"/>
<evidence type="ECO:0000259" key="1">
    <source>
        <dbReference type="Pfam" id="PF00248"/>
    </source>
</evidence>
<dbReference type="PANTHER" id="PTHR42686">
    <property type="entry name" value="GH17980P-RELATED"/>
    <property type="match status" value="1"/>
</dbReference>
<dbReference type="SUPFAM" id="SSF51430">
    <property type="entry name" value="NAD(P)-linked oxidoreductase"/>
    <property type="match status" value="1"/>
</dbReference>
<dbReference type="Pfam" id="PF00248">
    <property type="entry name" value="Aldo_ket_red"/>
    <property type="match status" value="1"/>
</dbReference>
<gene>
    <name evidence="2" type="ORF">UFOPK2844_01096</name>
</gene>
<dbReference type="EMBL" id="CAEZZG010000023">
    <property type="protein sequence ID" value="CAB4761273.1"/>
    <property type="molecule type" value="Genomic_DNA"/>
</dbReference>
<protein>
    <submittedName>
        <fullName evidence="2">Unannotated protein</fullName>
    </submittedName>
</protein>